<dbReference type="Proteomes" id="UP000318823">
    <property type="component" value="Chromosome"/>
</dbReference>
<evidence type="ECO:0000256" key="1">
    <source>
        <dbReference type="SAM" id="SignalP"/>
    </source>
</evidence>
<dbReference type="AlphaFoldDB" id="A0AAP9DIE7"/>
<organism evidence="2 3">
    <name type="scientific">Bacteroides ovatus</name>
    <dbReference type="NCBI Taxonomy" id="28116"/>
    <lineage>
        <taxon>Bacteria</taxon>
        <taxon>Pseudomonadati</taxon>
        <taxon>Bacteroidota</taxon>
        <taxon>Bacteroidia</taxon>
        <taxon>Bacteroidales</taxon>
        <taxon>Bacteroidaceae</taxon>
        <taxon>Bacteroides</taxon>
    </lineage>
</organism>
<feature type="chain" id="PRO_5042851834" evidence="1">
    <location>
        <begin position="20"/>
        <end position="141"/>
    </location>
</feature>
<feature type="signal peptide" evidence="1">
    <location>
        <begin position="1"/>
        <end position="19"/>
    </location>
</feature>
<proteinExistence type="predicted"/>
<protein>
    <submittedName>
        <fullName evidence="2">Uncharacterized protein</fullName>
    </submittedName>
</protein>
<dbReference type="EMBL" id="CP041395">
    <property type="protein sequence ID" value="QDM09041.1"/>
    <property type="molecule type" value="Genomic_DNA"/>
</dbReference>
<evidence type="ECO:0000313" key="2">
    <source>
        <dbReference type="EMBL" id="QDM09041.1"/>
    </source>
</evidence>
<dbReference type="RefSeq" id="WP_032854498.1">
    <property type="nucleotide sequence ID" value="NZ_CAXSRA010000016.1"/>
</dbReference>
<name>A0AAP9DIE7_BACOV</name>
<accession>A0AAP9DIE7</accession>
<keyword evidence="1" id="KW-0732">Signal</keyword>
<evidence type="ECO:0000313" key="3">
    <source>
        <dbReference type="Proteomes" id="UP000318823"/>
    </source>
</evidence>
<sequence length="141" mass="16727">MRILTLVLSLLIFNLNIQAQSKEEPKNNLNKTLEQLQITFPNLQYWGTDNNVVRYKYEDNILFELKNNRVISEFMTVEGEGNYPYDWYTAMTNAFYKTNYTHILKGDNGNTFIYSYFSVYISYSDRSNTASIMYDLLPKYK</sequence>
<reference evidence="3" key="1">
    <citation type="journal article" date="2018" name="J. Anim. Genet.">
        <title>Acquired interbacterial defense systems protect against interspecies antagonism in the human gut microbiome.</title>
        <authorList>
            <person name="Ross B.D."/>
            <person name="Verster A.J."/>
            <person name="Radey M.C."/>
            <person name="Schmidtke D.T."/>
            <person name="Pope C.E."/>
            <person name="Hoffman L.R."/>
            <person name="Hajjar A."/>
            <person name="Peterson S.B."/>
            <person name="Borenstein E."/>
            <person name="Mougous J."/>
        </authorList>
    </citation>
    <scope>NUCLEOTIDE SEQUENCE [LARGE SCALE GENOMIC DNA]</scope>
    <source>
        <strain evidence="3">3725 D1 iv</strain>
    </source>
</reference>
<gene>
    <name evidence="2" type="ORF">DYI28_10140</name>
</gene>